<gene>
    <name evidence="12" type="ordered locus">VIT_07s0031g00390</name>
</gene>
<evidence type="ECO:0000256" key="5">
    <source>
        <dbReference type="ARBA" id="ARBA00022723"/>
    </source>
</evidence>
<dbReference type="InterPro" id="IPR013083">
    <property type="entry name" value="Znf_RING/FYVE/PHD"/>
</dbReference>
<keyword evidence="13" id="KW-1185">Reference proteome</keyword>
<dbReference type="Proteomes" id="UP000009183">
    <property type="component" value="Chromosome 7"/>
</dbReference>
<protein>
    <recommendedName>
        <fullName evidence="3">RING-type E3 ubiquitin transferase</fullName>
        <ecNumber evidence="3">2.3.2.27</ecNumber>
    </recommendedName>
</protein>
<evidence type="ECO:0000313" key="12">
    <source>
        <dbReference type="EMBL" id="CBI21405.3"/>
    </source>
</evidence>
<evidence type="ECO:0000256" key="8">
    <source>
        <dbReference type="ARBA" id="ARBA00022833"/>
    </source>
</evidence>
<evidence type="ECO:0000256" key="6">
    <source>
        <dbReference type="ARBA" id="ARBA00022771"/>
    </source>
</evidence>
<dbReference type="PANTHER" id="PTHR22937">
    <property type="entry name" value="E3 UBIQUITIN-PROTEIN LIGASE RNF165"/>
    <property type="match status" value="1"/>
</dbReference>
<dbReference type="EMBL" id="FN595233">
    <property type="protein sequence ID" value="CBI21405.3"/>
    <property type="molecule type" value="Genomic_DNA"/>
</dbReference>
<dbReference type="eggNOG" id="KOG0800">
    <property type="taxonomic scope" value="Eukaryota"/>
</dbReference>
<dbReference type="PROSITE" id="PS50089">
    <property type="entry name" value="ZF_RING_2"/>
    <property type="match status" value="1"/>
</dbReference>
<feature type="region of interest" description="Disordered" evidence="10">
    <location>
        <begin position="1"/>
        <end position="56"/>
    </location>
</feature>
<dbReference type="Gene3D" id="3.30.40.10">
    <property type="entry name" value="Zinc/RING finger domain, C3HC4 (zinc finger)"/>
    <property type="match status" value="1"/>
</dbReference>
<evidence type="ECO:0000256" key="1">
    <source>
        <dbReference type="ARBA" id="ARBA00000900"/>
    </source>
</evidence>
<feature type="compositionally biased region" description="Polar residues" evidence="10">
    <location>
        <begin position="38"/>
        <end position="47"/>
    </location>
</feature>
<proteinExistence type="predicted"/>
<evidence type="ECO:0000256" key="3">
    <source>
        <dbReference type="ARBA" id="ARBA00012483"/>
    </source>
</evidence>
<keyword evidence="6 9" id="KW-0863">Zinc-finger</keyword>
<dbReference type="InterPro" id="IPR045191">
    <property type="entry name" value="MBR1/2-like"/>
</dbReference>
<sequence length="244" mass="26719">MEGDERRQGSSSHDPTLERRAPDSGGLTSTDQLHEESTSNASLNSATCGVGTTEASSTLAGPSLAAEAGEVLVSSTRQRTAPSDQENLVDNAMGLQDHGSTIQFRSHTRVPGHWWLLGVIYQDVEDEDYEDDSDDSDDSEDDMHLVNDNTSYGELRELGEHIGNVSNGLREEVIMAKLKRHKYSCSTMGYPVDAETCCICQEEYADDEDVGKLDCGHEYHVVCIKEWLSKKNSCPICKKTALAA</sequence>
<evidence type="ECO:0000256" key="2">
    <source>
        <dbReference type="ARBA" id="ARBA00004906"/>
    </source>
</evidence>
<dbReference type="EC" id="2.3.2.27" evidence="3"/>
<name>D7SVV6_VITVI</name>
<dbReference type="ExpressionAtlas" id="D7SVV6">
    <property type="expression patterns" value="baseline"/>
</dbReference>
<accession>D7SVV6</accession>
<dbReference type="GO" id="GO:0061630">
    <property type="term" value="F:ubiquitin protein ligase activity"/>
    <property type="evidence" value="ECO:0000318"/>
    <property type="project" value="GO_Central"/>
</dbReference>
<dbReference type="FunFam" id="3.30.40.10:FF:000309">
    <property type="entry name" value="E3 ubiquitin-protein ligase MBR2"/>
    <property type="match status" value="1"/>
</dbReference>
<dbReference type="KEGG" id="vvi:100247468"/>
<evidence type="ECO:0000313" key="13">
    <source>
        <dbReference type="Proteomes" id="UP000009183"/>
    </source>
</evidence>
<dbReference type="GO" id="GO:0008270">
    <property type="term" value="F:zinc ion binding"/>
    <property type="evidence" value="ECO:0007669"/>
    <property type="project" value="UniProtKB-KW"/>
</dbReference>
<dbReference type="GO" id="GO:0010228">
    <property type="term" value="P:vegetative to reproductive phase transition of meristem"/>
    <property type="evidence" value="ECO:0007669"/>
    <property type="project" value="UniProtKB-ARBA"/>
</dbReference>
<dbReference type="OrthoDB" id="8062037at2759"/>
<keyword evidence="7" id="KW-0833">Ubl conjugation pathway</keyword>
<dbReference type="PANTHER" id="PTHR22937:SF224">
    <property type="entry name" value="E3 UBIQUITIN-PROTEIN LIGASE MBR1-RELATED"/>
    <property type="match status" value="1"/>
</dbReference>
<comment type="catalytic activity">
    <reaction evidence="1">
        <text>S-ubiquitinyl-[E2 ubiquitin-conjugating enzyme]-L-cysteine + [acceptor protein]-L-lysine = [E2 ubiquitin-conjugating enzyme]-L-cysteine + N(6)-ubiquitinyl-[acceptor protein]-L-lysine.</text>
        <dbReference type="EC" id="2.3.2.27"/>
    </reaction>
</comment>
<dbReference type="SMART" id="SM00184">
    <property type="entry name" value="RING"/>
    <property type="match status" value="1"/>
</dbReference>
<feature type="domain" description="RING-type" evidence="11">
    <location>
        <begin position="197"/>
        <end position="238"/>
    </location>
</feature>
<evidence type="ECO:0000256" key="4">
    <source>
        <dbReference type="ARBA" id="ARBA00022679"/>
    </source>
</evidence>
<dbReference type="Pfam" id="PF13639">
    <property type="entry name" value="zf-RING_2"/>
    <property type="match status" value="1"/>
</dbReference>
<evidence type="ECO:0000259" key="11">
    <source>
        <dbReference type="PROSITE" id="PS50089"/>
    </source>
</evidence>
<dbReference type="HOGENOM" id="CLU_1139716_0_0_1"/>
<keyword evidence="8" id="KW-0862">Zinc</keyword>
<dbReference type="AlphaFoldDB" id="D7SVV6"/>
<dbReference type="PaxDb" id="29760-VIT_07s0031g00390.t01"/>
<dbReference type="InParanoid" id="D7SVV6"/>
<dbReference type="InterPro" id="IPR001841">
    <property type="entry name" value="Znf_RING"/>
</dbReference>
<dbReference type="GO" id="GO:0043161">
    <property type="term" value="P:proteasome-mediated ubiquitin-dependent protein catabolic process"/>
    <property type="evidence" value="ECO:0007669"/>
    <property type="project" value="UniProtKB-ARBA"/>
</dbReference>
<keyword evidence="5" id="KW-0479">Metal-binding</keyword>
<reference evidence="13" key="1">
    <citation type="journal article" date="2007" name="Nature">
        <title>The grapevine genome sequence suggests ancestral hexaploidization in major angiosperm phyla.</title>
        <authorList>
            <consortium name="The French-Italian Public Consortium for Grapevine Genome Characterization."/>
            <person name="Jaillon O."/>
            <person name="Aury J.-M."/>
            <person name="Noel B."/>
            <person name="Policriti A."/>
            <person name="Clepet C."/>
            <person name="Casagrande A."/>
            <person name="Choisne N."/>
            <person name="Aubourg S."/>
            <person name="Vitulo N."/>
            <person name="Jubin C."/>
            <person name="Vezzi A."/>
            <person name="Legeai F."/>
            <person name="Hugueney P."/>
            <person name="Dasilva C."/>
            <person name="Horner D."/>
            <person name="Mica E."/>
            <person name="Jublot D."/>
            <person name="Poulain J."/>
            <person name="Bruyere C."/>
            <person name="Billault A."/>
            <person name="Segurens B."/>
            <person name="Gouyvenoux M."/>
            <person name="Ugarte E."/>
            <person name="Cattonaro F."/>
            <person name="Anthouard V."/>
            <person name="Vico V."/>
            <person name="Del Fabbro C."/>
            <person name="Alaux M."/>
            <person name="Di Gaspero G."/>
            <person name="Dumas V."/>
            <person name="Felice N."/>
            <person name="Paillard S."/>
            <person name="Juman I."/>
            <person name="Moroldo M."/>
            <person name="Scalabrin S."/>
            <person name="Canaguier A."/>
            <person name="Le Clainche I."/>
            <person name="Malacrida G."/>
            <person name="Durand E."/>
            <person name="Pesole G."/>
            <person name="Laucou V."/>
            <person name="Chatelet P."/>
            <person name="Merdinoglu D."/>
            <person name="Delledonne M."/>
            <person name="Pezzotti M."/>
            <person name="Lecharny A."/>
            <person name="Scarpelli C."/>
            <person name="Artiguenave F."/>
            <person name="Pe M.E."/>
            <person name="Valle G."/>
            <person name="Morgante M."/>
            <person name="Caboche M."/>
            <person name="Adam-Blondon A.-F."/>
            <person name="Weissenbach J."/>
            <person name="Quetier F."/>
            <person name="Wincker P."/>
        </authorList>
    </citation>
    <scope>NUCLEOTIDE SEQUENCE [LARGE SCALE GENOMIC DNA]</scope>
    <source>
        <strain evidence="13">cv. Pinot noir / PN40024</strain>
    </source>
</reference>
<evidence type="ECO:0000256" key="7">
    <source>
        <dbReference type="ARBA" id="ARBA00022786"/>
    </source>
</evidence>
<comment type="pathway">
    <text evidence="2">Protein modification; protein ubiquitination.</text>
</comment>
<evidence type="ECO:0000256" key="10">
    <source>
        <dbReference type="SAM" id="MobiDB-lite"/>
    </source>
</evidence>
<organism evidence="12 13">
    <name type="scientific">Vitis vinifera</name>
    <name type="common">Grape</name>
    <dbReference type="NCBI Taxonomy" id="29760"/>
    <lineage>
        <taxon>Eukaryota</taxon>
        <taxon>Viridiplantae</taxon>
        <taxon>Streptophyta</taxon>
        <taxon>Embryophyta</taxon>
        <taxon>Tracheophyta</taxon>
        <taxon>Spermatophyta</taxon>
        <taxon>Magnoliopsida</taxon>
        <taxon>eudicotyledons</taxon>
        <taxon>Gunneridae</taxon>
        <taxon>Pentapetalae</taxon>
        <taxon>rosids</taxon>
        <taxon>Vitales</taxon>
        <taxon>Vitaceae</taxon>
        <taxon>Viteae</taxon>
        <taxon>Vitis</taxon>
    </lineage>
</organism>
<evidence type="ECO:0000256" key="9">
    <source>
        <dbReference type="PROSITE-ProRule" id="PRU00175"/>
    </source>
</evidence>
<dbReference type="SUPFAM" id="SSF57850">
    <property type="entry name" value="RING/U-box"/>
    <property type="match status" value="1"/>
</dbReference>
<keyword evidence="4" id="KW-0808">Transferase</keyword>